<keyword evidence="3" id="KW-1185">Reference proteome</keyword>
<dbReference type="EMBL" id="QGGW01000004">
    <property type="protein sequence ID" value="PWK60467.1"/>
    <property type="molecule type" value="Genomic_DNA"/>
</dbReference>
<gene>
    <name evidence="2" type="ORF">C7455_104103</name>
</gene>
<name>A0A316GJN4_9RHOB</name>
<dbReference type="RefSeq" id="WP_109667731.1">
    <property type="nucleotide sequence ID" value="NZ_QGGW01000004.1"/>
</dbReference>
<dbReference type="OrthoDB" id="7658594at2"/>
<evidence type="ECO:0000313" key="2">
    <source>
        <dbReference type="EMBL" id="PWK60467.1"/>
    </source>
</evidence>
<reference evidence="2 3" key="1">
    <citation type="submission" date="2018-05" db="EMBL/GenBank/DDBJ databases">
        <title>Genomic Encyclopedia of Type Strains, Phase IV (KMG-IV): sequencing the most valuable type-strain genomes for metagenomic binning, comparative biology and taxonomic classification.</title>
        <authorList>
            <person name="Goeker M."/>
        </authorList>
    </citation>
    <scope>NUCLEOTIDE SEQUENCE [LARGE SCALE GENOMIC DNA]</scope>
    <source>
        <strain evidence="2 3">DSM 16097</strain>
    </source>
</reference>
<organism evidence="2 3">
    <name type="scientific">Roseicyclus mahoneyensis</name>
    <dbReference type="NCBI Taxonomy" id="164332"/>
    <lineage>
        <taxon>Bacteria</taxon>
        <taxon>Pseudomonadati</taxon>
        <taxon>Pseudomonadota</taxon>
        <taxon>Alphaproteobacteria</taxon>
        <taxon>Rhodobacterales</taxon>
        <taxon>Roseobacteraceae</taxon>
        <taxon>Roseicyclus</taxon>
    </lineage>
</organism>
<comment type="caution">
    <text evidence="2">The sequence shown here is derived from an EMBL/GenBank/DDBJ whole genome shotgun (WGS) entry which is preliminary data.</text>
</comment>
<dbReference type="AlphaFoldDB" id="A0A316GJN4"/>
<dbReference type="Proteomes" id="UP000245708">
    <property type="component" value="Unassembled WGS sequence"/>
</dbReference>
<accession>A0A316GJN4</accession>
<sequence length="176" mass="18826">MSKKPKKPAHSAAPSAEKLENRNAAALARVADMTDPEGLRNLMANATRLGVEPVREAAFKRLAAVQSDGDEGSVENAVWQMIHAVEQIKREDSGKTIRLSMLRRDIQKVGEAAAIGKIVAKPGPSERFDELMARALPGYTAEAIVLTHPDAFDDATRAAATARLTDAGVDPATLMT</sequence>
<evidence type="ECO:0000313" key="3">
    <source>
        <dbReference type="Proteomes" id="UP000245708"/>
    </source>
</evidence>
<feature type="region of interest" description="Disordered" evidence="1">
    <location>
        <begin position="1"/>
        <end position="21"/>
    </location>
</feature>
<proteinExistence type="predicted"/>
<evidence type="ECO:0000256" key="1">
    <source>
        <dbReference type="SAM" id="MobiDB-lite"/>
    </source>
</evidence>
<protein>
    <submittedName>
        <fullName evidence="2">Uncharacterized protein</fullName>
    </submittedName>
</protein>